<organism evidence="1 2">
    <name type="scientific">Ajellomyces capsulatus</name>
    <name type="common">Darling's disease fungus</name>
    <name type="synonym">Histoplasma capsulatum</name>
    <dbReference type="NCBI Taxonomy" id="5037"/>
    <lineage>
        <taxon>Eukaryota</taxon>
        <taxon>Fungi</taxon>
        <taxon>Dikarya</taxon>
        <taxon>Ascomycota</taxon>
        <taxon>Pezizomycotina</taxon>
        <taxon>Eurotiomycetes</taxon>
        <taxon>Eurotiomycetidae</taxon>
        <taxon>Onygenales</taxon>
        <taxon>Ajellomycetaceae</taxon>
        <taxon>Histoplasma</taxon>
    </lineage>
</organism>
<protein>
    <submittedName>
        <fullName evidence="1">Uncharacterized protein</fullName>
    </submittedName>
</protein>
<evidence type="ECO:0000313" key="2">
    <source>
        <dbReference type="Proteomes" id="UP000670092"/>
    </source>
</evidence>
<dbReference type="EMBL" id="JAEVHI010000001">
    <property type="protein sequence ID" value="KAG5305278.1"/>
    <property type="molecule type" value="Genomic_DNA"/>
</dbReference>
<proteinExistence type="predicted"/>
<dbReference type="Proteomes" id="UP000670092">
    <property type="component" value="Unassembled WGS sequence"/>
</dbReference>
<name>A0A8H7ZCL3_AJECA</name>
<reference evidence="1 2" key="1">
    <citation type="submission" date="2021-01" db="EMBL/GenBank/DDBJ databases">
        <title>Chromosome-level genome assembly of a human fungal pathogen reveals clustering of transcriptionally co-regulated genes.</title>
        <authorList>
            <person name="Voorhies M."/>
            <person name="Cohen S."/>
            <person name="Shea T.P."/>
            <person name="Petrus S."/>
            <person name="Munoz J.F."/>
            <person name="Poplawski S."/>
            <person name="Goldman W.E."/>
            <person name="Michael T."/>
            <person name="Cuomo C.A."/>
            <person name="Sil A."/>
            <person name="Beyhan S."/>
        </authorList>
    </citation>
    <scope>NUCLEOTIDE SEQUENCE [LARGE SCALE GENOMIC DNA]</scope>
    <source>
        <strain evidence="1 2">G184AR</strain>
    </source>
</reference>
<gene>
    <name evidence="1" type="ORF">I7I52_03885</name>
</gene>
<dbReference type="AlphaFoldDB" id="A0A8H7ZCL3"/>
<dbReference type="VEuPathDB" id="FungiDB:I7I52_03885"/>
<evidence type="ECO:0000313" key="1">
    <source>
        <dbReference type="EMBL" id="KAG5305278.1"/>
    </source>
</evidence>
<accession>A0A8H7ZCL3</accession>
<sequence length="64" mass="7542">MPNPFKFCSLLISQRISPKHSHFFFLMTNSTFCIHDNDLSPCSQPEWPRLRECILGRWLIGTFV</sequence>
<comment type="caution">
    <text evidence="1">The sequence shown here is derived from an EMBL/GenBank/DDBJ whole genome shotgun (WGS) entry which is preliminary data.</text>
</comment>